<keyword evidence="9" id="KW-1185">Reference proteome</keyword>
<evidence type="ECO:0000259" key="7">
    <source>
        <dbReference type="PROSITE" id="PS51554"/>
    </source>
</evidence>
<keyword evidence="2" id="KW-0575">Peroxidase</keyword>
<dbReference type="InterPro" id="IPR051215">
    <property type="entry name" value="GRE"/>
</dbReference>
<dbReference type="Pfam" id="PF20628">
    <property type="entry name" value="Dyp_perox_C"/>
    <property type="match status" value="1"/>
</dbReference>
<name>A0AAE0X285_9PEZI</name>
<protein>
    <recommendedName>
        <fullName evidence="7">PFL domain-containing protein</fullName>
    </recommendedName>
</protein>
<dbReference type="InterPro" id="IPR048328">
    <property type="entry name" value="Dyp_perox_C"/>
</dbReference>
<keyword evidence="3" id="KW-0479">Metal-binding</keyword>
<evidence type="ECO:0000256" key="5">
    <source>
        <dbReference type="ARBA" id="ARBA00023004"/>
    </source>
</evidence>
<reference evidence="8" key="2">
    <citation type="submission" date="2023-06" db="EMBL/GenBank/DDBJ databases">
        <authorList>
            <consortium name="Lawrence Berkeley National Laboratory"/>
            <person name="Haridas S."/>
            <person name="Hensen N."/>
            <person name="Bonometti L."/>
            <person name="Westerberg I."/>
            <person name="Brannstrom I.O."/>
            <person name="Guillou S."/>
            <person name="Cros-Aarteil S."/>
            <person name="Calhoun S."/>
            <person name="Kuo A."/>
            <person name="Mondo S."/>
            <person name="Pangilinan J."/>
            <person name="Riley R."/>
            <person name="Labutti K."/>
            <person name="Andreopoulos B."/>
            <person name="Lipzen A."/>
            <person name="Chen C."/>
            <person name="Yanf M."/>
            <person name="Daum C."/>
            <person name="Ng V."/>
            <person name="Clum A."/>
            <person name="Steindorff A."/>
            <person name="Ohm R."/>
            <person name="Martin F."/>
            <person name="Silar P."/>
            <person name="Natvig D."/>
            <person name="Lalanne C."/>
            <person name="Gautier V."/>
            <person name="Ament-Velasquez S.L."/>
            <person name="Kruys A."/>
            <person name="Hutchinson M.I."/>
            <person name="Powell A.J."/>
            <person name="Barry K."/>
            <person name="Miller A.N."/>
            <person name="Grigoriev I.V."/>
            <person name="Debuchy R."/>
            <person name="Gladieux P."/>
            <person name="Thoren M.H."/>
            <person name="Johannesson H."/>
        </authorList>
    </citation>
    <scope>NUCLEOTIDE SEQUENCE</scope>
    <source>
        <strain evidence="8">CBS 314.62</strain>
    </source>
</reference>
<dbReference type="GO" id="GO:0005829">
    <property type="term" value="C:cytosol"/>
    <property type="evidence" value="ECO:0007669"/>
    <property type="project" value="TreeGrafter"/>
</dbReference>
<keyword evidence="5" id="KW-0408">Iron</keyword>
<dbReference type="Proteomes" id="UP001270362">
    <property type="component" value="Unassembled WGS sequence"/>
</dbReference>
<dbReference type="InterPro" id="IPR006314">
    <property type="entry name" value="Dyp_peroxidase"/>
</dbReference>
<evidence type="ECO:0000256" key="3">
    <source>
        <dbReference type="ARBA" id="ARBA00022723"/>
    </source>
</evidence>
<dbReference type="EMBL" id="JAULSO010000004">
    <property type="protein sequence ID" value="KAK3683448.1"/>
    <property type="molecule type" value="Genomic_DNA"/>
</dbReference>
<dbReference type="PANTHER" id="PTHR43641:SF2">
    <property type="entry name" value="DEHYDRATASE YBIW-RELATED"/>
    <property type="match status" value="1"/>
</dbReference>
<dbReference type="PANTHER" id="PTHR43641">
    <property type="entry name" value="FORMATE ACETYLTRANSFERASE 3-RELATED"/>
    <property type="match status" value="1"/>
</dbReference>
<evidence type="ECO:0000256" key="4">
    <source>
        <dbReference type="ARBA" id="ARBA00023002"/>
    </source>
</evidence>
<feature type="region of interest" description="Disordered" evidence="6">
    <location>
        <begin position="919"/>
        <end position="939"/>
    </location>
</feature>
<dbReference type="Pfam" id="PF02901">
    <property type="entry name" value="PFL-like"/>
    <property type="match status" value="1"/>
</dbReference>
<evidence type="ECO:0000256" key="6">
    <source>
        <dbReference type="SAM" id="MobiDB-lite"/>
    </source>
</evidence>
<dbReference type="PROSITE" id="PS51554">
    <property type="entry name" value="PFL"/>
    <property type="match status" value="1"/>
</dbReference>
<evidence type="ECO:0000256" key="2">
    <source>
        <dbReference type="ARBA" id="ARBA00022559"/>
    </source>
</evidence>
<dbReference type="AlphaFoldDB" id="A0AAE0X285"/>
<dbReference type="Gene3D" id="3.20.70.20">
    <property type="match status" value="3"/>
</dbReference>
<sequence length="1103" mass="121079">MTTKTEALDEALLGAQRGLLMRASVDMVTKYPESGLIVGFAPKLWGKWTSRNHPFSTAVLGSAGKFAYTFVDVLIYVKAPSHAVAAQILAPYVPRLEAVSESIDTVVVGKRPDTRIMGGRYVNSITNPNDPISLTEDILLGGDPKHRGSCFGFTQKFLFDWPGIASQAADTQDEMIGRNPAGAVLPQHAVVSHIHRAHTRDSNGDQRKILRQALPFGSAGNHAGREEGMMFVAFCNEQQRFEDILQNLLGDRPERPVDKLMTVVQGVSGSYWYVPSAAELKVAAVSGPDDVYEDPHWQVASPNGYIWQRTATRGGDPPSPRLLSLMARTFSHWRDSWVKRQVFPRLPHLGDDDKTRLAPVPVRKGLANLKTLADLLSHPASAIAGPNGLLCIEAKELIVGVIPDFTLGRGKEVMPYLSKEETMAAWLKGQLNEWSAMGHVVPDYERLVKIGLGGLVHDLQTRLDKIAKPERGNQPAVFYRSCLDSLKGVQGYLRNWASIAQTRASRCADPADADNMTDVADRLLRLVDQPPKTFQDAVQLIFSFHCYIIDCLWVKIGENAFVNRAFIYDYVTYGTTAVCGWVQQITVGGYKPTDSEEPESGANEVTMLCLRAARRIPVNAPTLSLRVYRDMPEAFLDEAARGILAGGAQPILYNDDKLCPALLASGSTVTRAWSRNYAADGCYEPMLAGASEFAFNNVAPLLALEQTINQGATYGAAGAEQLRGNKATFRSPPASAIASFSQLQSIFLDQLSWLMRRHRPRPDRRRRALPHHCAALRRHLVYDPATALTTLPELVDCLINDWGLAMREPFEGTLSGPADAAERSLRYTELRAAALALPKWGSGHAEVDLLGNWVVENTVRLCVDTIRDPPAPIKSLLDGIKDSQNDPDFDFIVCPGIGTFEGYVGDGVPCGASADGRRSGMPIASDLSPAPAPQDLPPNPAFRNIYQAMKSVRFNSIEEGLSNASPVDMNIPETFPLEDLARFVKAYARGEVGGNLITLTCADLDTYAKASEDPERYNLVRVRMGGWTEFYATMFPAHREQHQRRQYFTPWGEGHSRALMTSMTVYLAADGKLCIVVCGGIRNRKSEIEKSKANFSAAPAALT</sequence>
<dbReference type="GO" id="GO:0046872">
    <property type="term" value="F:metal ion binding"/>
    <property type="evidence" value="ECO:0007669"/>
    <property type="project" value="UniProtKB-KW"/>
</dbReference>
<dbReference type="SUPFAM" id="SSF54909">
    <property type="entry name" value="Dimeric alpha+beta barrel"/>
    <property type="match status" value="1"/>
</dbReference>
<feature type="compositionally biased region" description="Pro residues" evidence="6">
    <location>
        <begin position="930"/>
        <end position="939"/>
    </location>
</feature>
<feature type="domain" description="PFL" evidence="7">
    <location>
        <begin position="320"/>
        <end position="918"/>
    </location>
</feature>
<evidence type="ECO:0000313" key="9">
    <source>
        <dbReference type="Proteomes" id="UP001270362"/>
    </source>
</evidence>
<accession>A0AAE0X285</accession>
<dbReference type="NCBIfam" id="TIGR01413">
    <property type="entry name" value="Dyp_perox_fam"/>
    <property type="match status" value="1"/>
</dbReference>
<gene>
    <name evidence="8" type="ORF">B0T22DRAFT_500972</name>
</gene>
<reference evidence="8" key="1">
    <citation type="journal article" date="2023" name="Mol. Phylogenet. Evol.">
        <title>Genome-scale phylogeny and comparative genomics of the fungal order Sordariales.</title>
        <authorList>
            <person name="Hensen N."/>
            <person name="Bonometti L."/>
            <person name="Westerberg I."/>
            <person name="Brannstrom I.O."/>
            <person name="Guillou S."/>
            <person name="Cros-Aarteil S."/>
            <person name="Calhoun S."/>
            <person name="Haridas S."/>
            <person name="Kuo A."/>
            <person name="Mondo S."/>
            <person name="Pangilinan J."/>
            <person name="Riley R."/>
            <person name="LaButti K."/>
            <person name="Andreopoulos B."/>
            <person name="Lipzen A."/>
            <person name="Chen C."/>
            <person name="Yan M."/>
            <person name="Daum C."/>
            <person name="Ng V."/>
            <person name="Clum A."/>
            <person name="Steindorff A."/>
            <person name="Ohm R.A."/>
            <person name="Martin F."/>
            <person name="Silar P."/>
            <person name="Natvig D.O."/>
            <person name="Lalanne C."/>
            <person name="Gautier V."/>
            <person name="Ament-Velasquez S.L."/>
            <person name="Kruys A."/>
            <person name="Hutchinson M.I."/>
            <person name="Powell A.J."/>
            <person name="Barry K."/>
            <person name="Miller A.N."/>
            <person name="Grigoriev I.V."/>
            <person name="Debuchy R."/>
            <person name="Gladieux P."/>
            <person name="Hiltunen Thoren M."/>
            <person name="Johannesson H."/>
        </authorList>
    </citation>
    <scope>NUCLEOTIDE SEQUENCE</scope>
    <source>
        <strain evidence="8">CBS 314.62</strain>
    </source>
</reference>
<keyword evidence="4" id="KW-0560">Oxidoreductase</keyword>
<dbReference type="GO" id="GO:0004601">
    <property type="term" value="F:peroxidase activity"/>
    <property type="evidence" value="ECO:0007669"/>
    <property type="project" value="UniProtKB-KW"/>
</dbReference>
<dbReference type="InterPro" id="IPR004184">
    <property type="entry name" value="PFL_dom"/>
</dbReference>
<organism evidence="8 9">
    <name type="scientific">Podospora appendiculata</name>
    <dbReference type="NCBI Taxonomy" id="314037"/>
    <lineage>
        <taxon>Eukaryota</taxon>
        <taxon>Fungi</taxon>
        <taxon>Dikarya</taxon>
        <taxon>Ascomycota</taxon>
        <taxon>Pezizomycotina</taxon>
        <taxon>Sordariomycetes</taxon>
        <taxon>Sordariomycetidae</taxon>
        <taxon>Sordariales</taxon>
        <taxon>Podosporaceae</taxon>
        <taxon>Podospora</taxon>
    </lineage>
</organism>
<evidence type="ECO:0000256" key="1">
    <source>
        <dbReference type="ARBA" id="ARBA00001970"/>
    </source>
</evidence>
<evidence type="ECO:0000313" key="8">
    <source>
        <dbReference type="EMBL" id="KAK3683448.1"/>
    </source>
</evidence>
<dbReference type="SUPFAM" id="SSF51998">
    <property type="entry name" value="PFL-like glycyl radical enzymes"/>
    <property type="match status" value="1"/>
</dbReference>
<dbReference type="InterPro" id="IPR011008">
    <property type="entry name" value="Dimeric_a/b-barrel"/>
</dbReference>
<comment type="cofactor">
    <cofactor evidence="1">
        <name>heme b</name>
        <dbReference type="ChEBI" id="CHEBI:60344"/>
    </cofactor>
</comment>
<dbReference type="GO" id="GO:0020037">
    <property type="term" value="F:heme binding"/>
    <property type="evidence" value="ECO:0007669"/>
    <property type="project" value="InterPro"/>
</dbReference>
<proteinExistence type="predicted"/>
<comment type="caution">
    <text evidence="8">The sequence shown here is derived from an EMBL/GenBank/DDBJ whole genome shotgun (WGS) entry which is preliminary data.</text>
</comment>